<feature type="coiled-coil region" evidence="1">
    <location>
        <begin position="295"/>
        <end position="322"/>
    </location>
</feature>
<feature type="coiled-coil region" evidence="1">
    <location>
        <begin position="44"/>
        <end position="78"/>
    </location>
</feature>
<dbReference type="Proteomes" id="UP000326354">
    <property type="component" value="Chromosome"/>
</dbReference>
<keyword evidence="4" id="KW-1185">Reference proteome</keyword>
<evidence type="ECO:0000256" key="2">
    <source>
        <dbReference type="SAM" id="SignalP"/>
    </source>
</evidence>
<evidence type="ECO:0000256" key="1">
    <source>
        <dbReference type="SAM" id="Coils"/>
    </source>
</evidence>
<keyword evidence="2" id="KW-0732">Signal</keyword>
<evidence type="ECO:0000313" key="3">
    <source>
        <dbReference type="EMBL" id="BBM87821.1"/>
    </source>
</evidence>
<feature type="signal peptide" evidence="2">
    <location>
        <begin position="1"/>
        <end position="19"/>
    </location>
</feature>
<protein>
    <submittedName>
        <fullName evidence="3">Uncharacterized protein</fullName>
    </submittedName>
</protein>
<dbReference type="EMBL" id="AP019860">
    <property type="protein sequence ID" value="BBM87821.1"/>
    <property type="molecule type" value="Genomic_DNA"/>
</dbReference>
<feature type="chain" id="PRO_5024795437" evidence="2">
    <location>
        <begin position="20"/>
        <end position="946"/>
    </location>
</feature>
<keyword evidence="1" id="KW-0175">Coiled coil</keyword>
<accession>A0A5S9IV06</accession>
<dbReference type="AlphaFoldDB" id="A0A5S9IV06"/>
<proteinExistence type="predicted"/>
<reference evidence="3 4" key="1">
    <citation type="submission" date="2019-08" db="EMBL/GenBank/DDBJ databases">
        <title>Complete genome sequence of Candidatus Uab amorphum.</title>
        <authorList>
            <person name="Shiratori T."/>
            <person name="Suzuki S."/>
            <person name="Kakizawa Y."/>
            <person name="Ishida K."/>
        </authorList>
    </citation>
    <scope>NUCLEOTIDE SEQUENCE [LARGE SCALE GENOMIC DNA]</scope>
    <source>
        <strain evidence="3 4">SRT547</strain>
    </source>
</reference>
<dbReference type="RefSeq" id="WP_151971817.1">
    <property type="nucleotide sequence ID" value="NZ_AP019860.1"/>
</dbReference>
<gene>
    <name evidence="3" type="ORF">UABAM_06236</name>
</gene>
<evidence type="ECO:0000313" key="4">
    <source>
        <dbReference type="Proteomes" id="UP000326354"/>
    </source>
</evidence>
<feature type="coiled-coil region" evidence="1">
    <location>
        <begin position="128"/>
        <end position="162"/>
    </location>
</feature>
<name>A0A5S9IV06_UABAM</name>
<sequence>MKYISTFMILIMFVINAHADEKKIDDIIKTITSIKVDHLDLEAIKKLEDNLKSIISNTNELQQKVSQHKSRLQKEEKLIKIINDASKKELSSVVLTAIGTLEYQLTTCKDYFTEAKANTITQKHVAKVKEYQQRWQKLHDKLAQLQKHVTDVENANEDLKKQTLLKDTELQKRLKGILSAIAKYDEYVQKNDLSKYKSQVIGSLQQDLQKRLARSAYSSKAKIVRDEYQQWKSTQAQTKSSVELEALAKFVNVYNKHESDLKSGSENNFFSSVIAPLIEEATQRKKAVVKENELFTKLEKEYKTAMAAKQDAQAKLQAAKDVRKKITEYEQLVQKNEISSYHRKNVTPYSRELDKTIASITQEVDVFNSLQKEYQDYTQQKYSNIVDERNKIDDTLKKVVVYANLLQTERIKGYYSDQVKKIAEGLQKRQEIIVAEQNVVSPFRIARKNWEEKQQSWTNANEEKDSIEKVLNAASKYLEVLGEGKVSKYYENEVKTTKESLSQRLNKINGENTAFANVTKENDSYKGQQFTSLDAELAGIQKVLSVVNNYQSLETAKKIAIYQKEQVAKMKTTLENRQKILNNEKSIYAKTQTAFDAWKNGEKNLDNELKNIASALASVDSYNSMIAKFEASQFFKNQVIAMKKKLDNRKDQIELEKKSVAEIKKLAALPQAKTLQEYSKNLQKLQTSISNYQMELKSQKISNYHVQEVESLSLKNKAQMETINKVIASFKTVKMSYNSWKIKSRWQNWDQENKKLQEITTAVQKYKESLGNIQDANAEEIKTWLANINDEQKKLDAEKKFYSELDKLSDTLGEGGYMSGEDELADADKLTGLCDEYIKKVRGKEMTNHYQRGVRKRKRKAQDASKKVKRETYMFRQVESSYNFWKNNSPWQNKADEERALDKAFAKIQEYNDELQFRKITTYQKSNVGEWKDELQKRKDALLSGG</sequence>
<dbReference type="KEGG" id="uam:UABAM_06236"/>
<feature type="coiled-coil region" evidence="1">
    <location>
        <begin position="636"/>
        <end position="695"/>
    </location>
</feature>
<organism evidence="3 4">
    <name type="scientific">Uabimicrobium amorphum</name>
    <dbReference type="NCBI Taxonomy" id="2596890"/>
    <lineage>
        <taxon>Bacteria</taxon>
        <taxon>Pseudomonadati</taxon>
        <taxon>Planctomycetota</taxon>
        <taxon>Candidatus Uabimicrobiia</taxon>
        <taxon>Candidatus Uabimicrobiales</taxon>
        <taxon>Candidatus Uabimicrobiaceae</taxon>
        <taxon>Candidatus Uabimicrobium</taxon>
    </lineage>
</organism>